<evidence type="ECO:0000313" key="3">
    <source>
        <dbReference type="Proteomes" id="UP001057134"/>
    </source>
</evidence>
<evidence type="ECO:0000313" key="2">
    <source>
        <dbReference type="EMBL" id="UQZ87609.1"/>
    </source>
</evidence>
<accession>A0ABY4RY53</accession>
<feature type="domain" description="Glycosyltransferase 2-like" evidence="1">
    <location>
        <begin position="7"/>
        <end position="173"/>
    </location>
</feature>
<dbReference type="Pfam" id="PF00535">
    <property type="entry name" value="Glycos_transf_2"/>
    <property type="match status" value="1"/>
</dbReference>
<gene>
    <name evidence="2" type="ORF">SK3146_06911</name>
</gene>
<dbReference type="PANTHER" id="PTHR48090:SF7">
    <property type="entry name" value="RFBJ PROTEIN"/>
    <property type="match status" value="1"/>
</dbReference>
<reference evidence="2" key="2">
    <citation type="journal article" date="2021" name="J Anim Sci Technol">
        <title>Complete genome sequence of Paenibacillus konkukensis sp. nov. SK3146 as a potential probiotic strain.</title>
        <authorList>
            <person name="Jung H.I."/>
            <person name="Park S."/>
            <person name="Niu K.M."/>
            <person name="Lee S.W."/>
            <person name="Kothari D."/>
            <person name="Yi K.J."/>
            <person name="Kim S.K."/>
        </authorList>
    </citation>
    <scope>NUCLEOTIDE SEQUENCE</scope>
    <source>
        <strain evidence="2">SK3146</strain>
    </source>
</reference>
<dbReference type="Gene3D" id="3.90.550.10">
    <property type="entry name" value="Spore Coat Polysaccharide Biosynthesis Protein SpsA, Chain A"/>
    <property type="match status" value="1"/>
</dbReference>
<dbReference type="RefSeq" id="WP_249863054.1">
    <property type="nucleotide sequence ID" value="NZ_CP027059.1"/>
</dbReference>
<keyword evidence="2" id="KW-0808">Transferase</keyword>
<dbReference type="EC" id="2.4.1.54" evidence="2"/>
<dbReference type="InterPro" id="IPR050256">
    <property type="entry name" value="Glycosyltransferase_2"/>
</dbReference>
<dbReference type="GO" id="GO:0047267">
    <property type="term" value="F:undecaprenyl-phosphate mannosyltransferase activity"/>
    <property type="evidence" value="ECO:0007669"/>
    <property type="project" value="UniProtKB-EC"/>
</dbReference>
<dbReference type="SUPFAM" id="SSF53448">
    <property type="entry name" value="Nucleotide-diphospho-sugar transferases"/>
    <property type="match status" value="1"/>
</dbReference>
<dbReference type="InterPro" id="IPR001173">
    <property type="entry name" value="Glyco_trans_2-like"/>
</dbReference>
<dbReference type="InterPro" id="IPR029044">
    <property type="entry name" value="Nucleotide-diphossugar_trans"/>
</dbReference>
<evidence type="ECO:0000259" key="1">
    <source>
        <dbReference type="Pfam" id="PF00535"/>
    </source>
</evidence>
<dbReference type="Proteomes" id="UP001057134">
    <property type="component" value="Chromosome"/>
</dbReference>
<organism evidence="2 3">
    <name type="scientific">Paenibacillus konkukensis</name>
    <dbReference type="NCBI Taxonomy" id="2020716"/>
    <lineage>
        <taxon>Bacteria</taxon>
        <taxon>Bacillati</taxon>
        <taxon>Bacillota</taxon>
        <taxon>Bacilli</taxon>
        <taxon>Bacillales</taxon>
        <taxon>Paenibacillaceae</taxon>
        <taxon>Paenibacillus</taxon>
    </lineage>
</organism>
<name>A0ABY4RY53_9BACL</name>
<keyword evidence="2" id="KW-0328">Glycosyltransferase</keyword>
<protein>
    <submittedName>
        <fullName evidence="2">Undecaprenyl-phosphate mannosyltransferase</fullName>
        <ecNumber evidence="2">2.4.1.54</ecNumber>
    </submittedName>
</protein>
<reference evidence="2" key="1">
    <citation type="submission" date="2018-02" db="EMBL/GenBank/DDBJ databases">
        <authorList>
            <person name="Kim S.-K."/>
            <person name="Jung H.-I."/>
            <person name="Lee S.-W."/>
        </authorList>
    </citation>
    <scope>NUCLEOTIDE SEQUENCE</scope>
    <source>
        <strain evidence="2">SK3146</strain>
    </source>
</reference>
<sequence length="257" mass="28749">MKRNVIIGLPAYNEGRVLPALLAKLEALRPLLDDSMLILVVDDGSTDHTDAILRQYSHYNPDMDYITHTINRGLGEAVNSLLQYAVFRYDPSDILITLDADNTHSPGIIPDLIGKLVGEELDVVIASRFASGGREVGLALHRKLLSRGARLFFRLFFPIANVSDYSSGFRCYSIGFLQRAMTHYEGSIITSGGFECMAEMMARFSQIGVKAGEYPLVLQYDLKETKSKMRIGRTILGYLRLLGKVKFQKKWSKGHTV</sequence>
<dbReference type="PANTHER" id="PTHR48090">
    <property type="entry name" value="UNDECAPRENYL-PHOSPHATE 4-DEOXY-4-FORMAMIDO-L-ARABINOSE TRANSFERASE-RELATED"/>
    <property type="match status" value="1"/>
</dbReference>
<proteinExistence type="predicted"/>
<dbReference type="EMBL" id="CP027059">
    <property type="protein sequence ID" value="UQZ87609.1"/>
    <property type="molecule type" value="Genomic_DNA"/>
</dbReference>
<keyword evidence="3" id="KW-1185">Reference proteome</keyword>